<gene>
    <name evidence="1" type="ORF">SAMN05421642_109186</name>
</gene>
<dbReference type="InterPro" id="IPR036291">
    <property type="entry name" value="NAD(P)-bd_dom_sf"/>
</dbReference>
<protein>
    <recommendedName>
        <fullName evidence="3">Short chain dehydrogenase</fullName>
    </recommendedName>
</protein>
<proteinExistence type="predicted"/>
<dbReference type="Gene3D" id="3.40.50.720">
    <property type="entry name" value="NAD(P)-binding Rossmann-like Domain"/>
    <property type="match status" value="1"/>
</dbReference>
<dbReference type="AlphaFoldDB" id="A0A239K016"/>
<evidence type="ECO:0000313" key="2">
    <source>
        <dbReference type="Proteomes" id="UP000198327"/>
    </source>
</evidence>
<organism evidence="1 2">
    <name type="scientific">Rhodococcoides kyotonense</name>
    <dbReference type="NCBI Taxonomy" id="398843"/>
    <lineage>
        <taxon>Bacteria</taxon>
        <taxon>Bacillati</taxon>
        <taxon>Actinomycetota</taxon>
        <taxon>Actinomycetes</taxon>
        <taxon>Mycobacteriales</taxon>
        <taxon>Nocardiaceae</taxon>
        <taxon>Rhodococcoides</taxon>
    </lineage>
</organism>
<reference evidence="2" key="1">
    <citation type="submission" date="2017-06" db="EMBL/GenBank/DDBJ databases">
        <authorList>
            <person name="Varghese N."/>
            <person name="Submissions S."/>
        </authorList>
    </citation>
    <scope>NUCLEOTIDE SEQUENCE [LARGE SCALE GENOMIC DNA]</scope>
    <source>
        <strain evidence="2">JCM 23211</strain>
    </source>
</reference>
<dbReference type="Proteomes" id="UP000198327">
    <property type="component" value="Unassembled WGS sequence"/>
</dbReference>
<name>A0A239K016_9NOCA</name>
<keyword evidence="2" id="KW-1185">Reference proteome</keyword>
<dbReference type="EMBL" id="FZOW01000009">
    <property type="protein sequence ID" value="SNT11676.1"/>
    <property type="molecule type" value="Genomic_DNA"/>
</dbReference>
<evidence type="ECO:0000313" key="1">
    <source>
        <dbReference type="EMBL" id="SNT11676.1"/>
    </source>
</evidence>
<evidence type="ECO:0008006" key="3">
    <source>
        <dbReference type="Google" id="ProtNLM"/>
    </source>
</evidence>
<accession>A0A239K016</accession>
<dbReference type="SUPFAM" id="SSF51735">
    <property type="entry name" value="NAD(P)-binding Rossmann-fold domains"/>
    <property type="match status" value="1"/>
</dbReference>
<sequence>MNSTVFVVDDHLGVGLEIAHELVRVGVQRIGFVSRDAGAGDAAATEIFRSASGVWALSASGDPDSPAEARRMVAELSASLGEPDVLVEVSDAPTAVRAELLQAMRSIGQGIVVDVGSNDEHGSSSGGVAMYSVNGAADAAKVVVARLRS</sequence>